<dbReference type="EMBL" id="CP026538">
    <property type="protein sequence ID" value="QAZ69371.1"/>
    <property type="molecule type" value="Genomic_DNA"/>
</dbReference>
<keyword evidence="1" id="KW-1133">Transmembrane helix</keyword>
<keyword evidence="1" id="KW-0812">Transmembrane</keyword>
<feature type="transmembrane region" description="Helical" evidence="1">
    <location>
        <begin position="273"/>
        <end position="293"/>
    </location>
</feature>
<feature type="transmembrane region" description="Helical" evidence="1">
    <location>
        <begin position="150"/>
        <end position="167"/>
    </location>
</feature>
<reference evidence="2 3" key="1">
    <citation type="submission" date="2018-02" db="EMBL/GenBank/DDBJ databases">
        <title>Genome sequence of Desulfovibrio carbinolicus DSM 3852.</title>
        <authorList>
            <person name="Wilbanks E."/>
            <person name="Skennerton C.T."/>
            <person name="Orphan V.J."/>
        </authorList>
    </citation>
    <scope>NUCLEOTIDE SEQUENCE [LARGE SCALE GENOMIC DNA]</scope>
    <source>
        <strain evidence="2 3">DSM 3852</strain>
    </source>
</reference>
<feature type="transmembrane region" description="Helical" evidence="1">
    <location>
        <begin position="250"/>
        <end position="266"/>
    </location>
</feature>
<proteinExistence type="predicted"/>
<keyword evidence="3" id="KW-1185">Reference proteome</keyword>
<dbReference type="KEGG" id="dcb:C3Y92_19860"/>
<evidence type="ECO:0000313" key="3">
    <source>
        <dbReference type="Proteomes" id="UP000293296"/>
    </source>
</evidence>
<evidence type="ECO:0000256" key="1">
    <source>
        <dbReference type="SAM" id="Phobius"/>
    </source>
</evidence>
<gene>
    <name evidence="2" type="ORF">C3Y92_19860</name>
</gene>
<feature type="transmembrane region" description="Helical" evidence="1">
    <location>
        <begin position="56"/>
        <end position="77"/>
    </location>
</feature>
<dbReference type="Proteomes" id="UP000293296">
    <property type="component" value="Chromosome"/>
</dbReference>
<name>A0A4P6HPX8_9BACT</name>
<dbReference type="RefSeq" id="WP_129355694.1">
    <property type="nucleotide sequence ID" value="NZ_CP026538.1"/>
</dbReference>
<feature type="transmembrane region" description="Helical" evidence="1">
    <location>
        <begin position="174"/>
        <end position="193"/>
    </location>
</feature>
<dbReference type="OrthoDB" id="5439701at2"/>
<protein>
    <recommendedName>
        <fullName evidence="4">Glycosyltransferase RgtA/B/C/D-like domain-containing protein</fullName>
    </recommendedName>
</protein>
<evidence type="ECO:0000313" key="2">
    <source>
        <dbReference type="EMBL" id="QAZ69371.1"/>
    </source>
</evidence>
<keyword evidence="1" id="KW-0472">Membrane</keyword>
<organism evidence="2 3">
    <name type="scientific">Solidesulfovibrio carbinolicus</name>
    <dbReference type="NCBI Taxonomy" id="296842"/>
    <lineage>
        <taxon>Bacteria</taxon>
        <taxon>Pseudomonadati</taxon>
        <taxon>Thermodesulfobacteriota</taxon>
        <taxon>Desulfovibrionia</taxon>
        <taxon>Desulfovibrionales</taxon>
        <taxon>Desulfovibrionaceae</taxon>
        <taxon>Solidesulfovibrio</taxon>
    </lineage>
</organism>
<sequence length="694" mass="72258">MTRNTLVSLAVAGCLLAAAVALGHWREPLVAAAALPMLTMLLFRRRPAPSPGPDAPFIRGCLVYAVLAAALAGWDVLIQTRLPELLSPLAANALEGREALKGWLVARGADIYPGASPPWPRLVTLYPPLFYLAAAAMAPFAAAPLLAGKLAALAGGAAILLALFFLGRRLDGKTLGPLGGALTGLLAALAAFAQPEMGNAFVCKPDTLAVGSLLAAVAVFEAARRRGNTRLFAASGLLMALACLGKQQMWPLAGAYAALLFVFRLSRRERLSALAGLAGGGAVLGLACLAWFGPGIWAQTVLFPKAMTGLAADNSHGVALTRLRDFAAGHGPLLAAYAGWLALCAVRRRLPLPDALLLAFVPFLWRTLMWGGADTNHLLLPATLCALGAARLAGYLAGRGPVARGLAALALAGCVPSLITLHAPSALPLVPRQQAVAEAAAARTIVSDIQGPLLADAEGAFLFAGTPAYGKLWLYDAFETDMYDRLGLAPMADSPMAAAVRGRLAARFVDSRAFVSRKLLGLVALYYEPAESAGLYTFYRPRPETGLIAMPAADRVERTDGGYTAAVTEARGVRQWGSYIQAEDPALGMTLTYGVTGPAAVDGSVSYCPRLTGPDQTLTVTAVAADGRELGRAVHKQGDFPERGEGFDNRTRLTFPVGGEGFSVRFTATGGGQLWLDADNPLVIGATAADAGKP</sequence>
<evidence type="ECO:0008006" key="4">
    <source>
        <dbReference type="Google" id="ProtNLM"/>
    </source>
</evidence>
<accession>A0A4P6HPX8</accession>
<dbReference type="AlphaFoldDB" id="A0A4P6HPX8"/>